<sequence length="118" mass="13089">NIIAAGSRDCPPMLATGRYPQWKTRFLRYNDTRPNGDALRKCILEGPYQPTTVTIPDIPTTENSPAVSEQTPVETILTMSLKNKAHFESEKKAIHLLLTGTGDKIYSTVNACKTAHEM</sequence>
<dbReference type="AlphaFoldDB" id="A0A699RIN5"/>
<reference evidence="1" key="1">
    <citation type="journal article" date="2019" name="Sci. Rep.">
        <title>Draft genome of Tanacetum cinerariifolium, the natural source of mosquito coil.</title>
        <authorList>
            <person name="Yamashiro T."/>
            <person name="Shiraishi A."/>
            <person name="Satake H."/>
            <person name="Nakayama K."/>
        </authorList>
    </citation>
    <scope>NUCLEOTIDE SEQUENCE</scope>
</reference>
<comment type="caution">
    <text evidence="1">The sequence shown here is derived from an EMBL/GenBank/DDBJ whole genome shotgun (WGS) entry which is preliminary data.</text>
</comment>
<protein>
    <submittedName>
        <fullName evidence="1">Uncharacterized protein</fullName>
    </submittedName>
</protein>
<evidence type="ECO:0000313" key="1">
    <source>
        <dbReference type="EMBL" id="GFC85885.1"/>
    </source>
</evidence>
<proteinExistence type="predicted"/>
<organism evidence="1">
    <name type="scientific">Tanacetum cinerariifolium</name>
    <name type="common">Dalmatian daisy</name>
    <name type="synonym">Chrysanthemum cinerariifolium</name>
    <dbReference type="NCBI Taxonomy" id="118510"/>
    <lineage>
        <taxon>Eukaryota</taxon>
        <taxon>Viridiplantae</taxon>
        <taxon>Streptophyta</taxon>
        <taxon>Embryophyta</taxon>
        <taxon>Tracheophyta</taxon>
        <taxon>Spermatophyta</taxon>
        <taxon>Magnoliopsida</taxon>
        <taxon>eudicotyledons</taxon>
        <taxon>Gunneridae</taxon>
        <taxon>Pentapetalae</taxon>
        <taxon>asterids</taxon>
        <taxon>campanulids</taxon>
        <taxon>Asterales</taxon>
        <taxon>Asteraceae</taxon>
        <taxon>Asteroideae</taxon>
        <taxon>Anthemideae</taxon>
        <taxon>Anthemidinae</taxon>
        <taxon>Tanacetum</taxon>
    </lineage>
</organism>
<name>A0A699RIN5_TANCI</name>
<gene>
    <name evidence="1" type="ORF">Tci_857855</name>
</gene>
<feature type="non-terminal residue" evidence="1">
    <location>
        <position position="1"/>
    </location>
</feature>
<dbReference type="EMBL" id="BKCJ011102315">
    <property type="protein sequence ID" value="GFC85885.1"/>
    <property type="molecule type" value="Genomic_DNA"/>
</dbReference>
<accession>A0A699RIN5</accession>